<keyword evidence="1" id="KW-0732">Signal</keyword>
<reference evidence="2" key="1">
    <citation type="journal article" date="2014" name="Genome Biol. Evol.">
        <title>Gene Loss Rather Than Gene Gain Is Associated with a Host Jump from Monocots to Dicots in the Smut Fungus Melanopsichium pennsylvanicum.</title>
        <authorList>
            <person name="Sharma R."/>
            <person name="Mishra B."/>
            <person name="Runge F."/>
            <person name="Thines M."/>
        </authorList>
    </citation>
    <scope>NUCLEOTIDE SEQUENCE</scope>
    <source>
        <strain evidence="2">4</strain>
    </source>
</reference>
<organism evidence="2">
    <name type="scientific">Melanopsichium pennsylvanicum 4</name>
    <dbReference type="NCBI Taxonomy" id="1398559"/>
    <lineage>
        <taxon>Eukaryota</taxon>
        <taxon>Fungi</taxon>
        <taxon>Dikarya</taxon>
        <taxon>Basidiomycota</taxon>
        <taxon>Ustilaginomycotina</taxon>
        <taxon>Ustilaginomycetes</taxon>
        <taxon>Ustilaginales</taxon>
        <taxon>Ustilaginaceae</taxon>
        <taxon>Melanopsichium</taxon>
    </lineage>
</organism>
<accession>A0A077R951</accession>
<name>A0A077R951_9BASI</name>
<evidence type="ECO:0000313" key="2">
    <source>
        <dbReference type="EMBL" id="CDI55883.1"/>
    </source>
</evidence>
<sequence length="171" mass="17781">MKGVHQELLSWFAFAVLLIVDDGRTEALRGGMLMPLAAIPELGLVVVDVGGGIIMETEPDVLAIGLVVESGLGPKPIPWPGLIPRAATSPDAILANIVSVPILVIPVPVPPIPIPPTLAVGTPKLPKLPLSAPKAMLCAGSLVNPAWIISFFATSKVQSSQTYPVPPKPKC</sequence>
<feature type="signal peptide" evidence="1">
    <location>
        <begin position="1"/>
        <end position="27"/>
    </location>
</feature>
<protein>
    <submittedName>
        <fullName evidence="2">Uncharacterized protein</fullName>
    </submittedName>
</protein>
<feature type="chain" id="PRO_5001722873" evidence="1">
    <location>
        <begin position="28"/>
        <end position="171"/>
    </location>
</feature>
<proteinExistence type="predicted"/>
<dbReference type="EMBL" id="HG529666">
    <property type="protein sequence ID" value="CDI55883.1"/>
    <property type="molecule type" value="Genomic_DNA"/>
</dbReference>
<evidence type="ECO:0000256" key="1">
    <source>
        <dbReference type="SAM" id="SignalP"/>
    </source>
</evidence>
<dbReference type="AlphaFoldDB" id="A0A077R951"/>